<feature type="domain" description="EamA" evidence="6">
    <location>
        <begin position="18"/>
        <end position="150"/>
    </location>
</feature>
<feature type="transmembrane region" description="Helical" evidence="5">
    <location>
        <begin position="247"/>
        <end position="267"/>
    </location>
</feature>
<evidence type="ECO:0000313" key="7">
    <source>
        <dbReference type="EMBL" id="MEO3715637.1"/>
    </source>
</evidence>
<evidence type="ECO:0000256" key="2">
    <source>
        <dbReference type="ARBA" id="ARBA00022692"/>
    </source>
</evidence>
<feature type="transmembrane region" description="Helical" evidence="5">
    <location>
        <begin position="273"/>
        <end position="291"/>
    </location>
</feature>
<dbReference type="Proteomes" id="UP001462640">
    <property type="component" value="Unassembled WGS sequence"/>
</dbReference>
<feature type="transmembrane region" description="Helical" evidence="5">
    <location>
        <begin position="46"/>
        <end position="65"/>
    </location>
</feature>
<proteinExistence type="predicted"/>
<keyword evidence="2 5" id="KW-0812">Transmembrane</keyword>
<sequence>MSGRAGINARRGSPSALKGIAYRLASSLVLAGMFALVKALGSRYPIGEIVFARNLFALVPITWLVHSQGKWAELKTKHPLLHMRRAIAGTLALFFSFSAVTMLPLSTAVALTYAAPLFITVMSTTLLQEQVSPRRWIAVGLGFFGVLTVVRPDFSAGLPLGKLLGVLGAIASAASLIYIRQMSTTEPDFAIAFHYTVFGIVVGAMSLTYGVVIPNVVDAAKLVAIGLLGGIAQMLVTRAYRLAPASLLAPVEYATLLSSLLIGYLAWGDTPAMMEWIGIAIIVGAGLLPLLPSNPRAIARSAIRMASKRRVR</sequence>
<comment type="subcellular location">
    <subcellularLocation>
        <location evidence="1">Membrane</location>
        <topology evidence="1">Multi-pass membrane protein</topology>
    </subcellularLocation>
</comment>
<dbReference type="InterPro" id="IPR037185">
    <property type="entry name" value="EmrE-like"/>
</dbReference>
<evidence type="ECO:0000256" key="5">
    <source>
        <dbReference type="SAM" id="Phobius"/>
    </source>
</evidence>
<evidence type="ECO:0000256" key="1">
    <source>
        <dbReference type="ARBA" id="ARBA00004141"/>
    </source>
</evidence>
<dbReference type="PANTHER" id="PTHR22911:SF6">
    <property type="entry name" value="SOLUTE CARRIER FAMILY 35 MEMBER G1"/>
    <property type="match status" value="1"/>
</dbReference>
<dbReference type="SUPFAM" id="SSF103481">
    <property type="entry name" value="Multidrug resistance efflux transporter EmrE"/>
    <property type="match status" value="2"/>
</dbReference>
<feature type="domain" description="EamA" evidence="6">
    <location>
        <begin position="161"/>
        <end position="285"/>
    </location>
</feature>
<organism evidence="7 8">
    <name type="scientific">Roseateles flavus</name>
    <dbReference type="NCBI Taxonomy" id="3149041"/>
    <lineage>
        <taxon>Bacteria</taxon>
        <taxon>Pseudomonadati</taxon>
        <taxon>Pseudomonadota</taxon>
        <taxon>Betaproteobacteria</taxon>
        <taxon>Burkholderiales</taxon>
        <taxon>Sphaerotilaceae</taxon>
        <taxon>Roseateles</taxon>
    </lineage>
</organism>
<reference evidence="7 8" key="1">
    <citation type="submission" date="2024-05" db="EMBL/GenBank/DDBJ databases">
        <title>Roseateles sp. 2.12 16S ribosomal RNA gene Genome sequencing and assembly.</title>
        <authorList>
            <person name="Woo H."/>
        </authorList>
    </citation>
    <scope>NUCLEOTIDE SEQUENCE [LARGE SCALE GENOMIC DNA]</scope>
    <source>
        <strain evidence="7 8">2.12</strain>
    </source>
</reference>
<dbReference type="RefSeq" id="WP_347613205.1">
    <property type="nucleotide sequence ID" value="NZ_JBDPZC010000016.1"/>
</dbReference>
<keyword evidence="4 5" id="KW-0472">Membrane</keyword>
<feature type="transmembrane region" description="Helical" evidence="5">
    <location>
        <begin position="136"/>
        <end position="154"/>
    </location>
</feature>
<comment type="caution">
    <text evidence="7">The sequence shown here is derived from an EMBL/GenBank/DDBJ whole genome shotgun (WGS) entry which is preliminary data.</text>
</comment>
<evidence type="ECO:0000256" key="3">
    <source>
        <dbReference type="ARBA" id="ARBA00022989"/>
    </source>
</evidence>
<dbReference type="Gene3D" id="1.10.3730.20">
    <property type="match status" value="1"/>
</dbReference>
<gene>
    <name evidence="7" type="ORF">ABDJ40_22925</name>
</gene>
<feature type="transmembrane region" description="Helical" evidence="5">
    <location>
        <begin position="160"/>
        <end position="179"/>
    </location>
</feature>
<protein>
    <submittedName>
        <fullName evidence="7">DMT family transporter</fullName>
    </submittedName>
</protein>
<name>A0ABV0GKN3_9BURK</name>
<feature type="transmembrane region" description="Helical" evidence="5">
    <location>
        <begin position="110"/>
        <end position="127"/>
    </location>
</feature>
<dbReference type="EMBL" id="JBDPZC010000016">
    <property type="protein sequence ID" value="MEO3715637.1"/>
    <property type="molecule type" value="Genomic_DNA"/>
</dbReference>
<feature type="transmembrane region" description="Helical" evidence="5">
    <location>
        <begin position="20"/>
        <end position="40"/>
    </location>
</feature>
<accession>A0ABV0GKN3</accession>
<feature type="transmembrane region" description="Helical" evidence="5">
    <location>
        <begin position="219"/>
        <end position="240"/>
    </location>
</feature>
<evidence type="ECO:0000259" key="6">
    <source>
        <dbReference type="Pfam" id="PF00892"/>
    </source>
</evidence>
<dbReference type="Pfam" id="PF00892">
    <property type="entry name" value="EamA"/>
    <property type="match status" value="2"/>
</dbReference>
<evidence type="ECO:0000256" key="4">
    <source>
        <dbReference type="ARBA" id="ARBA00023136"/>
    </source>
</evidence>
<dbReference type="PANTHER" id="PTHR22911">
    <property type="entry name" value="ACYL-MALONYL CONDENSING ENZYME-RELATED"/>
    <property type="match status" value="1"/>
</dbReference>
<keyword evidence="8" id="KW-1185">Reference proteome</keyword>
<dbReference type="InterPro" id="IPR000620">
    <property type="entry name" value="EamA_dom"/>
</dbReference>
<evidence type="ECO:0000313" key="8">
    <source>
        <dbReference type="Proteomes" id="UP001462640"/>
    </source>
</evidence>
<feature type="transmembrane region" description="Helical" evidence="5">
    <location>
        <begin position="191"/>
        <end position="213"/>
    </location>
</feature>
<keyword evidence="3 5" id="KW-1133">Transmembrane helix</keyword>